<comment type="caution">
    <text evidence="3">The sequence shown here is derived from an EMBL/GenBank/DDBJ whole genome shotgun (WGS) entry which is preliminary data.</text>
</comment>
<dbReference type="Gene3D" id="2.10.50.10">
    <property type="entry name" value="Tumor Necrosis Factor Receptor, subunit A, domain 2"/>
    <property type="match status" value="1"/>
</dbReference>
<name>A0AAV2HEJ7_LYMST</name>
<feature type="region of interest" description="Disordered" evidence="1">
    <location>
        <begin position="201"/>
        <end position="273"/>
    </location>
</feature>
<protein>
    <submittedName>
        <fullName evidence="3">Uncharacterized protein</fullName>
    </submittedName>
</protein>
<organism evidence="3 4">
    <name type="scientific">Lymnaea stagnalis</name>
    <name type="common">Great pond snail</name>
    <name type="synonym">Helix stagnalis</name>
    <dbReference type="NCBI Taxonomy" id="6523"/>
    <lineage>
        <taxon>Eukaryota</taxon>
        <taxon>Metazoa</taxon>
        <taxon>Spiralia</taxon>
        <taxon>Lophotrochozoa</taxon>
        <taxon>Mollusca</taxon>
        <taxon>Gastropoda</taxon>
        <taxon>Heterobranchia</taxon>
        <taxon>Euthyneura</taxon>
        <taxon>Panpulmonata</taxon>
        <taxon>Hygrophila</taxon>
        <taxon>Lymnaeoidea</taxon>
        <taxon>Lymnaeidae</taxon>
        <taxon>Lymnaea</taxon>
    </lineage>
</organism>
<feature type="compositionally biased region" description="Basic and acidic residues" evidence="1">
    <location>
        <begin position="261"/>
        <end position="273"/>
    </location>
</feature>
<proteinExistence type="predicted"/>
<dbReference type="Proteomes" id="UP001497497">
    <property type="component" value="Unassembled WGS sequence"/>
</dbReference>
<dbReference type="EMBL" id="CAXITT010000082">
    <property type="protein sequence ID" value="CAL1531164.1"/>
    <property type="molecule type" value="Genomic_DNA"/>
</dbReference>
<evidence type="ECO:0000256" key="1">
    <source>
        <dbReference type="SAM" id="MobiDB-lite"/>
    </source>
</evidence>
<sequence length="273" mass="30331">MDTISINRRLQWIALIVLLIHCYNVSARRCPQGQIEHHYSPRVGVYYTKCCYPTRCGVGKEVVMCTTNGTQDTCQNCNHSNNQSLRTSSYTMERCEPWPLDSNCNYITYKTADWQRKRCMCDIEMGLMFEKPESSYDGAPADTYCQRMNGECQPGFQPKVEGTCEPCPANYFKAGVGYTLCEPKTNCTMLGLKFTVHADSTEDDTCSVPEPVTTQTPIVAEKASPTTYNPKPPSVPSVDTSPPEPSTTSASIKHAPSEAARTSEDKDIIGPVM</sequence>
<gene>
    <name evidence="3" type="ORF">GSLYS_00005259001</name>
</gene>
<evidence type="ECO:0000313" key="4">
    <source>
        <dbReference type="Proteomes" id="UP001497497"/>
    </source>
</evidence>
<feature type="compositionally biased region" description="Low complexity" evidence="1">
    <location>
        <begin position="236"/>
        <end position="251"/>
    </location>
</feature>
<dbReference type="AlphaFoldDB" id="A0AAV2HEJ7"/>
<reference evidence="3 4" key="1">
    <citation type="submission" date="2024-04" db="EMBL/GenBank/DDBJ databases">
        <authorList>
            <consortium name="Genoscope - CEA"/>
            <person name="William W."/>
        </authorList>
    </citation>
    <scope>NUCLEOTIDE SEQUENCE [LARGE SCALE GENOMIC DNA]</scope>
</reference>
<evidence type="ECO:0000313" key="3">
    <source>
        <dbReference type="EMBL" id="CAL1531164.1"/>
    </source>
</evidence>
<feature type="chain" id="PRO_5043954344" evidence="2">
    <location>
        <begin position="28"/>
        <end position="273"/>
    </location>
</feature>
<keyword evidence="2" id="KW-0732">Signal</keyword>
<evidence type="ECO:0000256" key="2">
    <source>
        <dbReference type="SAM" id="SignalP"/>
    </source>
</evidence>
<keyword evidence="4" id="KW-1185">Reference proteome</keyword>
<feature type="signal peptide" evidence="2">
    <location>
        <begin position="1"/>
        <end position="27"/>
    </location>
</feature>
<accession>A0AAV2HEJ7</accession>